<dbReference type="PANTHER" id="PTHR35102:SF1">
    <property type="entry name" value="E3 UBIQUITIN-PROTEIN LIGASE"/>
    <property type="match status" value="1"/>
</dbReference>
<accession>A0A835V714</accession>
<dbReference type="PANTHER" id="PTHR35102">
    <property type="entry name" value="E3 UBIQUITIN-PROTEIN LIGASE"/>
    <property type="match status" value="1"/>
</dbReference>
<keyword evidence="1" id="KW-0472">Membrane</keyword>
<comment type="caution">
    <text evidence="2">The sequence shown here is derived from an EMBL/GenBank/DDBJ whole genome shotgun (WGS) entry which is preliminary data.</text>
</comment>
<gene>
    <name evidence="2" type="ORF">HPP92_009048</name>
</gene>
<keyword evidence="1" id="KW-0812">Transmembrane</keyword>
<proteinExistence type="predicted"/>
<dbReference type="EMBL" id="JADCNM010000004">
    <property type="protein sequence ID" value="KAG0486953.1"/>
    <property type="molecule type" value="Genomic_DNA"/>
</dbReference>
<evidence type="ECO:0000313" key="3">
    <source>
        <dbReference type="Proteomes" id="UP000639772"/>
    </source>
</evidence>
<protein>
    <submittedName>
        <fullName evidence="2">Uncharacterized protein</fullName>
    </submittedName>
</protein>
<organism evidence="2 3">
    <name type="scientific">Vanilla planifolia</name>
    <name type="common">Vanilla</name>
    <dbReference type="NCBI Taxonomy" id="51239"/>
    <lineage>
        <taxon>Eukaryota</taxon>
        <taxon>Viridiplantae</taxon>
        <taxon>Streptophyta</taxon>
        <taxon>Embryophyta</taxon>
        <taxon>Tracheophyta</taxon>
        <taxon>Spermatophyta</taxon>
        <taxon>Magnoliopsida</taxon>
        <taxon>Liliopsida</taxon>
        <taxon>Asparagales</taxon>
        <taxon>Orchidaceae</taxon>
        <taxon>Vanilloideae</taxon>
        <taxon>Vanilleae</taxon>
        <taxon>Vanilla</taxon>
    </lineage>
</organism>
<dbReference type="AlphaFoldDB" id="A0A835V714"/>
<keyword evidence="1" id="KW-1133">Transmembrane helix</keyword>
<name>A0A835V714_VANPL</name>
<reference evidence="2 3" key="1">
    <citation type="journal article" date="2020" name="Nat. Food">
        <title>A phased Vanilla planifolia genome enables genetic improvement of flavour and production.</title>
        <authorList>
            <person name="Hasing T."/>
            <person name="Tang H."/>
            <person name="Brym M."/>
            <person name="Khazi F."/>
            <person name="Huang T."/>
            <person name="Chambers A.H."/>
        </authorList>
    </citation>
    <scope>NUCLEOTIDE SEQUENCE [LARGE SCALE GENOMIC DNA]</scope>
    <source>
        <tissue evidence="2">Leaf</tissue>
    </source>
</reference>
<evidence type="ECO:0000256" key="1">
    <source>
        <dbReference type="SAM" id="Phobius"/>
    </source>
</evidence>
<feature type="transmembrane region" description="Helical" evidence="1">
    <location>
        <begin position="91"/>
        <end position="112"/>
    </location>
</feature>
<evidence type="ECO:0000313" key="2">
    <source>
        <dbReference type="EMBL" id="KAG0486953.1"/>
    </source>
</evidence>
<dbReference type="OrthoDB" id="1914153at2759"/>
<dbReference type="Proteomes" id="UP000639772">
    <property type="component" value="Unassembled WGS sequence"/>
</dbReference>
<sequence length="223" mass="24832">MSLEVALENNDEWLGGQLGNGSKPSKAWADVEIDGTLIPFLRLGELITGGPSFPLTPDALKKVLMGQASRDVLLSIVHACRIVLTNPSQSFFAVAGLTIAAPVILTALYHVFVPTFRIWLYLPNSKSSMIFGNDRGFFVGVGIHIPYADWGPSSTRSLSLKYIPTELSWWYYPKPKSGKRRSFTELKKVLKKKWFRGGHDDAQAGNHDDGTLEWISDWKPNIK</sequence>